<evidence type="ECO:0000313" key="4">
    <source>
        <dbReference type="Proteomes" id="UP000298416"/>
    </source>
</evidence>
<organism evidence="3">
    <name type="scientific">Salvia splendens</name>
    <name type="common">Scarlet sage</name>
    <dbReference type="NCBI Taxonomy" id="180675"/>
    <lineage>
        <taxon>Eukaryota</taxon>
        <taxon>Viridiplantae</taxon>
        <taxon>Streptophyta</taxon>
        <taxon>Embryophyta</taxon>
        <taxon>Tracheophyta</taxon>
        <taxon>Spermatophyta</taxon>
        <taxon>Magnoliopsida</taxon>
        <taxon>eudicotyledons</taxon>
        <taxon>Gunneridae</taxon>
        <taxon>Pentapetalae</taxon>
        <taxon>asterids</taxon>
        <taxon>lamiids</taxon>
        <taxon>Lamiales</taxon>
        <taxon>Lamiaceae</taxon>
        <taxon>Nepetoideae</taxon>
        <taxon>Mentheae</taxon>
        <taxon>Salviinae</taxon>
        <taxon>Salvia</taxon>
        <taxon>Salvia subgen. Calosphace</taxon>
        <taxon>core Calosphace</taxon>
    </lineage>
</organism>
<dbReference type="InterPro" id="IPR051504">
    <property type="entry name" value="Plant_metabolite_acyltrans"/>
</dbReference>
<dbReference type="AlphaFoldDB" id="A0A8X8WI68"/>
<protein>
    <submittedName>
        <fullName evidence="3">Uncharacterized protein</fullName>
    </submittedName>
</protein>
<keyword evidence="2" id="KW-0012">Acyltransferase</keyword>
<comment type="caution">
    <text evidence="3">The sequence shown here is derived from an EMBL/GenBank/DDBJ whole genome shotgun (WGS) entry which is preliminary data.</text>
</comment>
<keyword evidence="1" id="KW-0808">Transferase</keyword>
<evidence type="ECO:0000256" key="1">
    <source>
        <dbReference type="ARBA" id="ARBA00022679"/>
    </source>
</evidence>
<keyword evidence="4" id="KW-1185">Reference proteome</keyword>
<evidence type="ECO:0000256" key="2">
    <source>
        <dbReference type="ARBA" id="ARBA00023315"/>
    </source>
</evidence>
<proteinExistence type="predicted"/>
<dbReference type="Proteomes" id="UP000298416">
    <property type="component" value="Unassembled WGS sequence"/>
</dbReference>
<dbReference type="GO" id="GO:0016747">
    <property type="term" value="F:acyltransferase activity, transferring groups other than amino-acyl groups"/>
    <property type="evidence" value="ECO:0007669"/>
    <property type="project" value="UniProtKB-ARBA"/>
</dbReference>
<reference evidence="3" key="1">
    <citation type="submission" date="2018-01" db="EMBL/GenBank/DDBJ databases">
        <authorList>
            <person name="Mao J.F."/>
        </authorList>
    </citation>
    <scope>NUCLEOTIDE SEQUENCE</scope>
    <source>
        <strain evidence="3">Huo1</strain>
        <tissue evidence="3">Leaf</tissue>
    </source>
</reference>
<dbReference type="InterPro" id="IPR023213">
    <property type="entry name" value="CAT-like_dom_sf"/>
</dbReference>
<dbReference type="EMBL" id="PNBA02000017">
    <property type="protein sequence ID" value="KAG6395200.1"/>
    <property type="molecule type" value="Genomic_DNA"/>
</dbReference>
<accession>A0A8X8WI68</accession>
<dbReference type="PANTHER" id="PTHR31625">
    <property type="match status" value="1"/>
</dbReference>
<dbReference type="Gene3D" id="3.30.559.10">
    <property type="entry name" value="Chloramphenicol acetyltransferase-like domain"/>
    <property type="match status" value="1"/>
</dbReference>
<evidence type="ECO:0000313" key="3">
    <source>
        <dbReference type="EMBL" id="KAG6395200.1"/>
    </source>
</evidence>
<sequence>MWKSSPLPMMVVGFFCLQKCRLWALLKSWVAIKKPSIGLPSTFVGVCAYIWSCLNKCGGESDDEIQYLGSPVNCRQRLNPPLPENYFGNCLIQFIAVSTHGRLKGDDGFIAGAGIVADALKIALKSTRVREFFENRAQIFSEMKGKRVIRVVGSSKLDQCDADYGWGRAVKYECIHTDFYEAVHVCKHIQGGIELGLSIPKATMDIFADVFTKYLYIHSKL</sequence>
<gene>
    <name evidence="3" type="ORF">SASPL_145841</name>
</gene>
<name>A0A8X8WI68_SALSN</name>
<dbReference type="Pfam" id="PF02458">
    <property type="entry name" value="Transferase"/>
    <property type="match status" value="1"/>
</dbReference>
<reference evidence="3" key="2">
    <citation type="submission" date="2020-08" db="EMBL/GenBank/DDBJ databases">
        <title>Plant Genome Project.</title>
        <authorList>
            <person name="Zhang R.-G."/>
        </authorList>
    </citation>
    <scope>NUCLEOTIDE SEQUENCE</scope>
    <source>
        <strain evidence="3">Huo1</strain>
        <tissue evidence="3">Leaf</tissue>
    </source>
</reference>